<name>A0A426QKN5_9GAMM</name>
<proteinExistence type="predicted"/>
<dbReference type="Proteomes" id="UP000287798">
    <property type="component" value="Unassembled WGS sequence"/>
</dbReference>
<evidence type="ECO:0000313" key="1">
    <source>
        <dbReference type="EMBL" id="RRQ22257.1"/>
    </source>
</evidence>
<gene>
    <name evidence="1" type="ORF">D6C00_10050</name>
</gene>
<organism evidence="1 2">
    <name type="scientific">Thiohalobacter thiocyanaticus</name>
    <dbReference type="NCBI Taxonomy" id="585455"/>
    <lineage>
        <taxon>Bacteria</taxon>
        <taxon>Pseudomonadati</taxon>
        <taxon>Pseudomonadota</taxon>
        <taxon>Gammaproteobacteria</taxon>
        <taxon>Thiohalobacterales</taxon>
        <taxon>Thiohalobacteraceae</taxon>
        <taxon>Thiohalobacter</taxon>
    </lineage>
</organism>
<sequence length="59" mass="6627">MNMPVNKNIHGIEVTAKPVFKGGILPEYWVGTINNHMLPQTFPTASAVFRFARQRPVGF</sequence>
<accession>A0A426QKN5</accession>
<dbReference type="RefSeq" id="WP_125181602.1">
    <property type="nucleotide sequence ID" value="NZ_QZMU01000001.1"/>
</dbReference>
<keyword evidence="2" id="KW-1185">Reference proteome</keyword>
<reference evidence="1 2" key="1">
    <citation type="journal article" date="2010" name="Int. J. Syst. Evol. Microbiol.">
        <title>Thiohalobacter thiocyanaticus gen. nov., sp. nov., a moderately halophilic, sulfur-oxidizing gammaproteobacterium from hypersaline lakes, that utilizes thiocyanate.</title>
        <authorList>
            <person name="Sorokin D.Y."/>
            <person name="Kovaleva O.L."/>
            <person name="Tourova T.P."/>
            <person name="Muyzer G."/>
        </authorList>
    </citation>
    <scope>NUCLEOTIDE SEQUENCE [LARGE SCALE GENOMIC DNA]</scope>
    <source>
        <strain evidence="1 2">Hrh1</strain>
    </source>
</reference>
<protein>
    <submittedName>
        <fullName evidence="1">Uncharacterized protein</fullName>
    </submittedName>
</protein>
<comment type="caution">
    <text evidence="1">The sequence shown here is derived from an EMBL/GenBank/DDBJ whole genome shotgun (WGS) entry which is preliminary data.</text>
</comment>
<dbReference type="AlphaFoldDB" id="A0A426QKN5"/>
<evidence type="ECO:0000313" key="2">
    <source>
        <dbReference type="Proteomes" id="UP000287798"/>
    </source>
</evidence>
<dbReference type="OrthoDB" id="9860424at2"/>
<dbReference type="EMBL" id="QZMU01000001">
    <property type="protein sequence ID" value="RRQ22257.1"/>
    <property type="molecule type" value="Genomic_DNA"/>
</dbReference>